<organism evidence="2 3">
    <name type="scientific">Cylindrotheca closterium</name>
    <dbReference type="NCBI Taxonomy" id="2856"/>
    <lineage>
        <taxon>Eukaryota</taxon>
        <taxon>Sar</taxon>
        <taxon>Stramenopiles</taxon>
        <taxon>Ochrophyta</taxon>
        <taxon>Bacillariophyta</taxon>
        <taxon>Bacillariophyceae</taxon>
        <taxon>Bacillariophycidae</taxon>
        <taxon>Bacillariales</taxon>
        <taxon>Bacillariaceae</taxon>
        <taxon>Cylindrotheca</taxon>
    </lineage>
</organism>
<dbReference type="EMBL" id="CAKOGP040002191">
    <property type="protein sequence ID" value="CAJ1964604.1"/>
    <property type="molecule type" value="Genomic_DNA"/>
</dbReference>
<gene>
    <name evidence="2" type="ORF">CYCCA115_LOCUS20712</name>
</gene>
<accession>A0AAD2JMF2</accession>
<evidence type="ECO:0000313" key="2">
    <source>
        <dbReference type="EMBL" id="CAJ1964604.1"/>
    </source>
</evidence>
<dbReference type="Proteomes" id="UP001295423">
    <property type="component" value="Unassembled WGS sequence"/>
</dbReference>
<comment type="caution">
    <text evidence="2">The sequence shown here is derived from an EMBL/GenBank/DDBJ whole genome shotgun (WGS) entry which is preliminary data.</text>
</comment>
<reference evidence="2" key="1">
    <citation type="submission" date="2023-08" db="EMBL/GenBank/DDBJ databases">
        <authorList>
            <person name="Audoor S."/>
            <person name="Bilcke G."/>
        </authorList>
    </citation>
    <scope>NUCLEOTIDE SEQUENCE</scope>
</reference>
<dbReference type="AlphaFoldDB" id="A0AAD2JMF2"/>
<feature type="region of interest" description="Disordered" evidence="1">
    <location>
        <begin position="1"/>
        <end position="39"/>
    </location>
</feature>
<feature type="region of interest" description="Disordered" evidence="1">
    <location>
        <begin position="76"/>
        <end position="132"/>
    </location>
</feature>
<evidence type="ECO:0000256" key="1">
    <source>
        <dbReference type="SAM" id="MobiDB-lite"/>
    </source>
</evidence>
<feature type="compositionally biased region" description="Basic and acidic residues" evidence="1">
    <location>
        <begin position="20"/>
        <end position="29"/>
    </location>
</feature>
<keyword evidence="3" id="KW-1185">Reference proteome</keyword>
<name>A0AAD2JMF2_9STRA</name>
<protein>
    <submittedName>
        <fullName evidence="2">Uncharacterized protein</fullName>
    </submittedName>
</protein>
<proteinExistence type="predicted"/>
<sequence length="132" mass="15219">MRRPVNNDGDLKFPMLVDQNHQDARRDQPSRLLPAPRRRSLVVVVENENNSLYHRLPSNRNRMVDPQDIRDILQSEYRSSTARIRGRSENPPRPPPPHEVQNINDSSEDSSQEGSNDEPRRSEKASTSISKN</sequence>
<evidence type="ECO:0000313" key="3">
    <source>
        <dbReference type="Proteomes" id="UP001295423"/>
    </source>
</evidence>
<feature type="compositionally biased region" description="Low complexity" evidence="1">
    <location>
        <begin position="30"/>
        <end position="39"/>
    </location>
</feature>